<gene>
    <name evidence="1" type="ORF">GCM10009810_10900</name>
</gene>
<proteinExistence type="predicted"/>
<dbReference type="Gene3D" id="2.60.120.560">
    <property type="entry name" value="Exo-inulinase, domain 1"/>
    <property type="match status" value="1"/>
</dbReference>
<evidence type="ECO:0000313" key="2">
    <source>
        <dbReference type="Proteomes" id="UP001501475"/>
    </source>
</evidence>
<evidence type="ECO:0000313" key="1">
    <source>
        <dbReference type="EMBL" id="GAA1752700.1"/>
    </source>
</evidence>
<accession>A0ABP4WI32</accession>
<organism evidence="1 2">
    <name type="scientific">Nostocoides vanveenii</name>
    <dbReference type="NCBI Taxonomy" id="330835"/>
    <lineage>
        <taxon>Bacteria</taxon>
        <taxon>Bacillati</taxon>
        <taxon>Actinomycetota</taxon>
        <taxon>Actinomycetes</taxon>
        <taxon>Micrococcales</taxon>
        <taxon>Intrasporangiaceae</taxon>
        <taxon>Nostocoides</taxon>
    </lineage>
</organism>
<keyword evidence="2" id="KW-1185">Reference proteome</keyword>
<dbReference type="EMBL" id="BAAAPN010000028">
    <property type="protein sequence ID" value="GAA1752700.1"/>
    <property type="molecule type" value="Genomic_DNA"/>
</dbReference>
<sequence>MDRRQLLIAGATTGLAGATTLAAGEASAAPFGFNSTFTSNKLGWSNVYGNWMLRNGNLHCDGIPGYSTSVKHSNNYSDYMFQARMKRSGNYGGNAANRLIVRGNPSRLNSAMNWRPSYLFQYANAGWFSVWLITATGAETPVVGWTNLGYTLNNYVTISAYVAGDYLALGLNGIWVWSGYNSALSFGQVGMGFWTAPGYWGKLDVDYSRLGYATRTERPTVTFAGKPTPGGSVHEAPH</sequence>
<dbReference type="Proteomes" id="UP001501475">
    <property type="component" value="Unassembled WGS sequence"/>
</dbReference>
<reference evidence="2" key="1">
    <citation type="journal article" date="2019" name="Int. J. Syst. Evol. Microbiol.">
        <title>The Global Catalogue of Microorganisms (GCM) 10K type strain sequencing project: providing services to taxonomists for standard genome sequencing and annotation.</title>
        <authorList>
            <consortium name="The Broad Institute Genomics Platform"/>
            <consortium name="The Broad Institute Genome Sequencing Center for Infectious Disease"/>
            <person name="Wu L."/>
            <person name="Ma J."/>
        </authorList>
    </citation>
    <scope>NUCLEOTIDE SEQUENCE [LARGE SCALE GENOMIC DNA]</scope>
    <source>
        <strain evidence="2">JCM 15591</strain>
    </source>
</reference>
<name>A0ABP4WI32_9MICO</name>
<comment type="caution">
    <text evidence="1">The sequence shown here is derived from an EMBL/GenBank/DDBJ whole genome shotgun (WGS) entry which is preliminary data.</text>
</comment>
<dbReference type="RefSeq" id="WP_344063214.1">
    <property type="nucleotide sequence ID" value="NZ_BAAAPN010000028.1"/>
</dbReference>
<protein>
    <submittedName>
        <fullName evidence="1">Uncharacterized protein</fullName>
    </submittedName>
</protein>